<keyword evidence="2" id="KW-1185">Reference proteome</keyword>
<gene>
    <name evidence="1" type="ORF">Pmgp_01592</name>
</gene>
<protein>
    <submittedName>
        <fullName evidence="1">Uncharacterized protein</fullName>
    </submittedName>
</protein>
<sequence>MAKPVGFDQKIMLRHLDYIAREASKMDRKNMYEKLDEFLNADVHGAKSRKNAVTILMKIWYLVPDDLNDVRQRALELLPSLLPRDRLVLHWGMTLLAYPFFKDVVSEMGNLFGLQNEVPSQQIGRRVKGLYGDRRRVEVAATAVLMSIKSWGLIERSKSNIYTLPEKYEITNTALKLWLAEVVLRVSGYRYMPLEMIPAAKAVFPFHFKINIRECEHSNFIINRQGLDMQLVSL</sequence>
<comment type="caution">
    <text evidence="1">The sequence shown here is derived from an EMBL/GenBank/DDBJ whole genome shotgun (WGS) entry which is preliminary data.</text>
</comment>
<dbReference type="OrthoDB" id="8454348at2"/>
<reference evidence="1 2" key="1">
    <citation type="journal article" date="2018" name="Environ. Microbiol.">
        <title>Novel energy conservation strategies and behaviour of Pelotomaculum schinkii driving syntrophic propionate catabolism.</title>
        <authorList>
            <person name="Hidalgo-Ahumada C.A.P."/>
            <person name="Nobu M.K."/>
            <person name="Narihiro T."/>
            <person name="Tamaki H."/>
            <person name="Liu W.T."/>
            <person name="Kamagata Y."/>
            <person name="Stams A.J.M."/>
            <person name="Imachi H."/>
            <person name="Sousa D.Z."/>
        </authorList>
    </citation>
    <scope>NUCLEOTIDE SEQUENCE [LARGE SCALE GENOMIC DNA]</scope>
    <source>
        <strain evidence="1 2">MGP</strain>
    </source>
</reference>
<name>A0A4Y7RRD8_9FIRM</name>
<accession>A0A4Y7RRD8</accession>
<dbReference type="EMBL" id="QFFZ01000013">
    <property type="protein sequence ID" value="TEB11574.1"/>
    <property type="molecule type" value="Genomic_DNA"/>
</dbReference>
<organism evidence="1 2">
    <name type="scientific">Pelotomaculum propionicicum</name>
    <dbReference type="NCBI Taxonomy" id="258475"/>
    <lineage>
        <taxon>Bacteria</taxon>
        <taxon>Bacillati</taxon>
        <taxon>Bacillota</taxon>
        <taxon>Clostridia</taxon>
        <taxon>Eubacteriales</taxon>
        <taxon>Desulfotomaculaceae</taxon>
        <taxon>Pelotomaculum</taxon>
    </lineage>
</organism>
<evidence type="ECO:0000313" key="1">
    <source>
        <dbReference type="EMBL" id="TEB11574.1"/>
    </source>
</evidence>
<dbReference type="Proteomes" id="UP000297597">
    <property type="component" value="Unassembled WGS sequence"/>
</dbReference>
<evidence type="ECO:0000313" key="2">
    <source>
        <dbReference type="Proteomes" id="UP000297597"/>
    </source>
</evidence>
<dbReference type="AlphaFoldDB" id="A0A4Y7RRD8"/>
<dbReference type="RefSeq" id="WP_134213467.1">
    <property type="nucleotide sequence ID" value="NZ_QFFZ01000013.1"/>
</dbReference>
<proteinExistence type="predicted"/>